<dbReference type="EMBL" id="BLAL01000196">
    <property type="protein sequence ID" value="GES90674.1"/>
    <property type="molecule type" value="Genomic_DNA"/>
</dbReference>
<evidence type="ECO:0000256" key="1">
    <source>
        <dbReference type="SAM" id="MobiDB-lite"/>
    </source>
</evidence>
<accession>A0A2Z6S584</accession>
<feature type="compositionally biased region" description="Basic and acidic residues" evidence="1">
    <location>
        <begin position="60"/>
        <end position="70"/>
    </location>
</feature>
<keyword evidence="4" id="KW-1185">Reference proteome</keyword>
<reference evidence="2 4" key="1">
    <citation type="submission" date="2017-11" db="EMBL/GenBank/DDBJ databases">
        <title>The genome of Rhizophagus clarus HR1 reveals common genetic basis of auxotrophy among arbuscular mycorrhizal fungi.</title>
        <authorList>
            <person name="Kobayashi Y."/>
        </authorList>
    </citation>
    <scope>NUCLEOTIDE SEQUENCE [LARGE SCALE GENOMIC DNA]</scope>
    <source>
        <strain evidence="2 4">HR1</strain>
    </source>
</reference>
<protein>
    <submittedName>
        <fullName evidence="2">Uncharacterized protein</fullName>
    </submittedName>
</protein>
<feature type="region of interest" description="Disordered" evidence="1">
    <location>
        <begin position="60"/>
        <end position="86"/>
    </location>
</feature>
<dbReference type="EMBL" id="BEXD01004192">
    <property type="protein sequence ID" value="GBC08073.1"/>
    <property type="molecule type" value="Genomic_DNA"/>
</dbReference>
<evidence type="ECO:0000313" key="2">
    <source>
        <dbReference type="EMBL" id="GBC08073.1"/>
    </source>
</evidence>
<dbReference type="Proteomes" id="UP000247702">
    <property type="component" value="Unassembled WGS sequence"/>
</dbReference>
<reference evidence="3" key="2">
    <citation type="submission" date="2019-10" db="EMBL/GenBank/DDBJ databases">
        <title>Conservation and host-specific expression of non-tandemly repeated heterogenous ribosome RNA gene in arbuscular mycorrhizal fungi.</title>
        <authorList>
            <person name="Maeda T."/>
            <person name="Kobayashi Y."/>
            <person name="Nakagawa T."/>
            <person name="Ezawa T."/>
            <person name="Yamaguchi K."/>
            <person name="Bino T."/>
            <person name="Nishimoto Y."/>
            <person name="Shigenobu S."/>
            <person name="Kawaguchi M."/>
        </authorList>
    </citation>
    <scope>NUCLEOTIDE SEQUENCE</scope>
    <source>
        <strain evidence="3">HR1</strain>
    </source>
</reference>
<comment type="caution">
    <text evidence="2">The sequence shown here is derived from an EMBL/GenBank/DDBJ whole genome shotgun (WGS) entry which is preliminary data.</text>
</comment>
<name>A0A2Z6S584_9GLOM</name>
<proteinExistence type="predicted"/>
<organism evidence="2 4">
    <name type="scientific">Rhizophagus clarus</name>
    <dbReference type="NCBI Taxonomy" id="94130"/>
    <lineage>
        <taxon>Eukaryota</taxon>
        <taxon>Fungi</taxon>
        <taxon>Fungi incertae sedis</taxon>
        <taxon>Mucoromycota</taxon>
        <taxon>Glomeromycotina</taxon>
        <taxon>Glomeromycetes</taxon>
        <taxon>Glomerales</taxon>
        <taxon>Glomeraceae</taxon>
        <taxon>Rhizophagus</taxon>
    </lineage>
</organism>
<evidence type="ECO:0000313" key="3">
    <source>
        <dbReference type="EMBL" id="GES90674.1"/>
    </source>
</evidence>
<evidence type="ECO:0000313" key="4">
    <source>
        <dbReference type="Proteomes" id="UP000247702"/>
    </source>
</evidence>
<sequence>MTSPDENFLSLSKLDNHLASFTANLEDGSLLDSTKGITQQEATATYKLLQNVSLLLVKQKEPKNSKKDDGASEEMEEEKKQKEEDNSFDIINRVTVSFNECNYVFTVSDDKIYGIKRANEE</sequence>
<dbReference type="Proteomes" id="UP000615446">
    <property type="component" value="Unassembled WGS sequence"/>
</dbReference>
<gene>
    <name evidence="3" type="ORF">RCL2_001750900</name>
    <name evidence="2" type="ORF">RclHR1_00790023</name>
</gene>
<dbReference type="OrthoDB" id="2386620at2759"/>
<dbReference type="AlphaFoldDB" id="A0A2Z6S584"/>